<feature type="transmembrane region" description="Helical" evidence="2">
    <location>
        <begin position="62"/>
        <end position="92"/>
    </location>
</feature>
<accession>A0A453BQ11</accession>
<feature type="compositionally biased region" description="Polar residues" evidence="1">
    <location>
        <begin position="233"/>
        <end position="250"/>
    </location>
</feature>
<dbReference type="GO" id="GO:0005886">
    <property type="term" value="C:plasma membrane"/>
    <property type="evidence" value="ECO:0007669"/>
    <property type="project" value="TreeGrafter"/>
</dbReference>
<keyword evidence="2" id="KW-1133">Transmembrane helix</keyword>
<reference evidence="5" key="1">
    <citation type="journal article" date="2014" name="Science">
        <title>Ancient hybridizations among the ancestral genomes of bread wheat.</title>
        <authorList>
            <consortium name="International Wheat Genome Sequencing Consortium,"/>
            <person name="Marcussen T."/>
            <person name="Sandve S.R."/>
            <person name="Heier L."/>
            <person name="Spannagl M."/>
            <person name="Pfeifer M."/>
            <person name="Jakobsen K.S."/>
            <person name="Wulff B.B."/>
            <person name="Steuernagel B."/>
            <person name="Mayer K.F."/>
            <person name="Olsen O.A."/>
        </authorList>
    </citation>
    <scope>NUCLEOTIDE SEQUENCE [LARGE SCALE GENOMIC DNA]</scope>
    <source>
        <strain evidence="5">cv. AL8/78</strain>
    </source>
</reference>
<reference evidence="4" key="5">
    <citation type="journal article" date="2021" name="G3 (Bethesda)">
        <title>Aegilops tauschii genome assembly Aet v5.0 features greater sequence contiguity and improved annotation.</title>
        <authorList>
            <person name="Wang L."/>
            <person name="Zhu T."/>
            <person name="Rodriguez J.C."/>
            <person name="Deal K.R."/>
            <person name="Dubcovsky J."/>
            <person name="McGuire P.E."/>
            <person name="Lux T."/>
            <person name="Spannagl M."/>
            <person name="Mayer K.F.X."/>
            <person name="Baldrich P."/>
            <person name="Meyers B.C."/>
            <person name="Huo N."/>
            <person name="Gu Y.Q."/>
            <person name="Zhou H."/>
            <person name="Devos K.M."/>
            <person name="Bennetzen J.L."/>
            <person name="Unver T."/>
            <person name="Budak H."/>
            <person name="Gulick P.J."/>
            <person name="Galiba G."/>
            <person name="Kalapos B."/>
            <person name="Nelson D.R."/>
            <person name="Li P."/>
            <person name="You F.M."/>
            <person name="Luo M.C."/>
            <person name="Dvorak J."/>
        </authorList>
    </citation>
    <scope>NUCLEOTIDE SEQUENCE [LARGE SCALE GENOMIC DNA]</scope>
    <source>
        <strain evidence="4">cv. AL8/78</strain>
    </source>
</reference>
<reference evidence="4" key="3">
    <citation type="journal article" date="2017" name="Nature">
        <title>Genome sequence of the progenitor of the wheat D genome Aegilops tauschii.</title>
        <authorList>
            <person name="Luo M.C."/>
            <person name="Gu Y.Q."/>
            <person name="Puiu D."/>
            <person name="Wang H."/>
            <person name="Twardziok S.O."/>
            <person name="Deal K.R."/>
            <person name="Huo N."/>
            <person name="Zhu T."/>
            <person name="Wang L."/>
            <person name="Wang Y."/>
            <person name="McGuire P.E."/>
            <person name="Liu S."/>
            <person name="Long H."/>
            <person name="Ramasamy R.K."/>
            <person name="Rodriguez J.C."/>
            <person name="Van S.L."/>
            <person name="Yuan L."/>
            <person name="Wang Z."/>
            <person name="Xia Z."/>
            <person name="Xiao L."/>
            <person name="Anderson O.D."/>
            <person name="Ouyang S."/>
            <person name="Liang Y."/>
            <person name="Zimin A.V."/>
            <person name="Pertea G."/>
            <person name="Qi P."/>
            <person name="Bennetzen J.L."/>
            <person name="Dai X."/>
            <person name="Dawson M.W."/>
            <person name="Muller H.G."/>
            <person name="Kugler K."/>
            <person name="Rivarola-Duarte L."/>
            <person name="Spannagl M."/>
            <person name="Mayer K.F.X."/>
            <person name="Lu F.H."/>
            <person name="Bevan M.W."/>
            <person name="Leroy P."/>
            <person name="Li P."/>
            <person name="You F.M."/>
            <person name="Sun Q."/>
            <person name="Liu Z."/>
            <person name="Lyons E."/>
            <person name="Wicker T."/>
            <person name="Salzberg S.L."/>
            <person name="Devos K.M."/>
            <person name="Dvorak J."/>
        </authorList>
    </citation>
    <scope>NUCLEOTIDE SEQUENCE [LARGE SCALE GENOMIC DNA]</scope>
    <source>
        <strain evidence="4">cv. AL8/78</strain>
    </source>
</reference>
<sequence>TFFITYIMVDGWAGIAAEVLRLKPLIMFHIKNTFLVRTEQDREQAMDPGSLEFGSTEPRIQLYFLLGLVYAVVTPIILPFIIVFFGLAYLVFRHQVIINVYNQQYESGAQFWPGVHGRIVTALVISQILLIGLLSTQEAEQSTVALLPLPVLTIWFHYVCKGRFEPAYIKCPLQEAMVKDTLQRANDPMLNLREYLKGAYEHPVFRSGDVYELLAMDEEENPHLVATKRRSRMTTPVDSKFNSSSGTNEGEFSRPRPS</sequence>
<keyword evidence="2" id="KW-0812">Transmembrane</keyword>
<reference evidence="5" key="2">
    <citation type="journal article" date="2017" name="Nat. Plants">
        <title>The Aegilops tauschii genome reveals multiple impacts of transposons.</title>
        <authorList>
            <person name="Zhao G."/>
            <person name="Zou C."/>
            <person name="Li K."/>
            <person name="Wang K."/>
            <person name="Li T."/>
            <person name="Gao L."/>
            <person name="Zhang X."/>
            <person name="Wang H."/>
            <person name="Yang Z."/>
            <person name="Liu X."/>
            <person name="Jiang W."/>
            <person name="Mao L."/>
            <person name="Kong X."/>
            <person name="Jiao Y."/>
            <person name="Jia J."/>
        </authorList>
    </citation>
    <scope>NUCLEOTIDE SEQUENCE [LARGE SCALE GENOMIC DNA]</scope>
    <source>
        <strain evidence="5">cv. AL8/78</strain>
    </source>
</reference>
<feature type="domain" description="CSC1/OSCA1-like 7TM region" evidence="3">
    <location>
        <begin position="1"/>
        <end position="134"/>
    </location>
</feature>
<evidence type="ECO:0000256" key="1">
    <source>
        <dbReference type="SAM" id="MobiDB-lite"/>
    </source>
</evidence>
<protein>
    <recommendedName>
        <fullName evidence="3">CSC1/OSCA1-like 7TM region domain-containing protein</fullName>
    </recommendedName>
</protein>
<evidence type="ECO:0000313" key="5">
    <source>
        <dbReference type="Proteomes" id="UP000015105"/>
    </source>
</evidence>
<organism evidence="4 5">
    <name type="scientific">Aegilops tauschii subsp. strangulata</name>
    <name type="common">Goatgrass</name>
    <dbReference type="NCBI Taxonomy" id="200361"/>
    <lineage>
        <taxon>Eukaryota</taxon>
        <taxon>Viridiplantae</taxon>
        <taxon>Streptophyta</taxon>
        <taxon>Embryophyta</taxon>
        <taxon>Tracheophyta</taxon>
        <taxon>Spermatophyta</taxon>
        <taxon>Magnoliopsida</taxon>
        <taxon>Liliopsida</taxon>
        <taxon>Poales</taxon>
        <taxon>Poaceae</taxon>
        <taxon>BOP clade</taxon>
        <taxon>Pooideae</taxon>
        <taxon>Triticodae</taxon>
        <taxon>Triticeae</taxon>
        <taxon>Triticinae</taxon>
        <taxon>Aegilops</taxon>
    </lineage>
</organism>
<dbReference type="GO" id="GO:0005227">
    <property type="term" value="F:calcium-activated cation channel activity"/>
    <property type="evidence" value="ECO:0007669"/>
    <property type="project" value="InterPro"/>
</dbReference>
<dbReference type="PANTHER" id="PTHR13018:SF148">
    <property type="entry name" value="HYPEROSMOLALITY-GATED CA2+ PERMEABLE CHANNEL"/>
    <property type="match status" value="1"/>
</dbReference>
<evidence type="ECO:0000313" key="4">
    <source>
        <dbReference type="EnsemblPlants" id="AET2Gv20588800.9"/>
    </source>
</evidence>
<dbReference type="PANTHER" id="PTHR13018">
    <property type="entry name" value="PROBABLE MEMBRANE PROTEIN DUF221-RELATED"/>
    <property type="match status" value="1"/>
</dbReference>
<evidence type="ECO:0000256" key="2">
    <source>
        <dbReference type="SAM" id="Phobius"/>
    </source>
</evidence>
<evidence type="ECO:0000259" key="3">
    <source>
        <dbReference type="Pfam" id="PF02714"/>
    </source>
</evidence>
<feature type="region of interest" description="Disordered" evidence="1">
    <location>
        <begin position="224"/>
        <end position="258"/>
    </location>
</feature>
<dbReference type="InterPro" id="IPR045122">
    <property type="entry name" value="Csc1-like"/>
</dbReference>
<name>A0A453BQ11_AEGTS</name>
<reference evidence="4" key="4">
    <citation type="submission" date="2019-03" db="UniProtKB">
        <authorList>
            <consortium name="EnsemblPlants"/>
        </authorList>
    </citation>
    <scope>IDENTIFICATION</scope>
</reference>
<dbReference type="EnsemblPlants" id="AET2Gv20588800.9">
    <property type="protein sequence ID" value="AET2Gv20588800.9"/>
    <property type="gene ID" value="AET2Gv20588800"/>
</dbReference>
<feature type="transmembrane region" description="Helical" evidence="2">
    <location>
        <begin position="142"/>
        <end position="160"/>
    </location>
</feature>
<dbReference type="Gramene" id="AET2Gv20588800.9">
    <property type="protein sequence ID" value="AET2Gv20588800.9"/>
    <property type="gene ID" value="AET2Gv20588800"/>
</dbReference>
<feature type="transmembrane region" description="Helical" evidence="2">
    <location>
        <begin position="119"/>
        <end position="136"/>
    </location>
</feature>
<keyword evidence="5" id="KW-1185">Reference proteome</keyword>
<dbReference type="Proteomes" id="UP000015105">
    <property type="component" value="Chromosome 2D"/>
</dbReference>
<dbReference type="InterPro" id="IPR003864">
    <property type="entry name" value="CSC1/OSCA1-like_7TM"/>
</dbReference>
<dbReference type="Pfam" id="PF02714">
    <property type="entry name" value="RSN1_7TM"/>
    <property type="match status" value="1"/>
</dbReference>
<dbReference type="AlphaFoldDB" id="A0A453BQ11"/>
<proteinExistence type="predicted"/>
<keyword evidence="2" id="KW-0472">Membrane</keyword>